<protein>
    <submittedName>
        <fullName evidence="1">Uncharacterized protein</fullName>
    </submittedName>
</protein>
<name>A0A7W9TI07_9ACTN</name>
<keyword evidence="2" id="KW-1185">Reference proteome</keyword>
<sequence length="294" mass="32653">MPIDLGDFVGEDSITLEEYVRAIDCSGYDLTRHEDLIASAPLLGKLANNKSFVIERMFDELRNQLRFQANNMYAPEVLLLHSTKDYFIRANIWKPISAAEEAIPGYQYDVCHDHNFDILTVGYLGLGYSCRSYTYDRTAYAGRLGEVVELADEGLFSLANGQVALYRAKEDVHMQLPPDQISVSLNLVPRAPVQNEMQFQFDEDSGEICRYLNFSGLEAAIRVADVMRSRECADALVRIGNGHPSARVRALALTAQIHIDADRADQILADVAVHQSATVNYLVGLELAGDGSAM</sequence>
<reference evidence="1 2" key="1">
    <citation type="submission" date="2020-08" db="EMBL/GenBank/DDBJ databases">
        <title>Genomic Encyclopedia of Type Strains, Phase IV (KMG-IV): sequencing the most valuable type-strain genomes for metagenomic binning, comparative biology and taxonomic classification.</title>
        <authorList>
            <person name="Goeker M."/>
        </authorList>
    </citation>
    <scope>NUCLEOTIDE SEQUENCE [LARGE SCALE GENOMIC DNA]</scope>
    <source>
        <strain evidence="1 2">DSM 43350</strain>
    </source>
</reference>
<dbReference type="AlphaFoldDB" id="A0A7W9TI07"/>
<organism evidence="1 2">
    <name type="scientific">Streptomyces paradoxus</name>
    <dbReference type="NCBI Taxonomy" id="66375"/>
    <lineage>
        <taxon>Bacteria</taxon>
        <taxon>Bacillati</taxon>
        <taxon>Actinomycetota</taxon>
        <taxon>Actinomycetes</taxon>
        <taxon>Kitasatosporales</taxon>
        <taxon>Streptomycetaceae</taxon>
        <taxon>Streptomyces</taxon>
    </lineage>
</organism>
<comment type="caution">
    <text evidence="1">The sequence shown here is derived from an EMBL/GenBank/DDBJ whole genome shotgun (WGS) entry which is preliminary data.</text>
</comment>
<evidence type="ECO:0000313" key="1">
    <source>
        <dbReference type="EMBL" id="MBB6081090.1"/>
    </source>
</evidence>
<proteinExistence type="predicted"/>
<dbReference type="RefSeq" id="WP_184566633.1">
    <property type="nucleotide sequence ID" value="NZ_BAAARS010000012.1"/>
</dbReference>
<accession>A0A7W9TI07</accession>
<gene>
    <name evidence="1" type="ORF">HNR57_007041</name>
</gene>
<dbReference type="EMBL" id="JACHGV010000015">
    <property type="protein sequence ID" value="MBB6081090.1"/>
    <property type="molecule type" value="Genomic_DNA"/>
</dbReference>
<evidence type="ECO:0000313" key="2">
    <source>
        <dbReference type="Proteomes" id="UP000591537"/>
    </source>
</evidence>
<dbReference type="Proteomes" id="UP000591537">
    <property type="component" value="Unassembled WGS sequence"/>
</dbReference>